<protein>
    <submittedName>
        <fullName evidence="2">Uncharacterized protein</fullName>
    </submittedName>
</protein>
<reference evidence="2 3" key="1">
    <citation type="submission" date="2019-05" db="EMBL/GenBank/DDBJ databases">
        <title>Another draft genome of Portunus trituberculatus and its Hox gene families provides insights of decapod evolution.</title>
        <authorList>
            <person name="Jeong J.-H."/>
            <person name="Song I."/>
            <person name="Kim S."/>
            <person name="Choi T."/>
            <person name="Kim D."/>
            <person name="Ryu S."/>
            <person name="Kim W."/>
        </authorList>
    </citation>
    <scope>NUCLEOTIDE SEQUENCE [LARGE SCALE GENOMIC DNA]</scope>
    <source>
        <tissue evidence="2">Muscle</tissue>
    </source>
</reference>
<organism evidence="2 3">
    <name type="scientific">Portunus trituberculatus</name>
    <name type="common">Swimming crab</name>
    <name type="synonym">Neptunus trituberculatus</name>
    <dbReference type="NCBI Taxonomy" id="210409"/>
    <lineage>
        <taxon>Eukaryota</taxon>
        <taxon>Metazoa</taxon>
        <taxon>Ecdysozoa</taxon>
        <taxon>Arthropoda</taxon>
        <taxon>Crustacea</taxon>
        <taxon>Multicrustacea</taxon>
        <taxon>Malacostraca</taxon>
        <taxon>Eumalacostraca</taxon>
        <taxon>Eucarida</taxon>
        <taxon>Decapoda</taxon>
        <taxon>Pleocyemata</taxon>
        <taxon>Brachyura</taxon>
        <taxon>Eubrachyura</taxon>
        <taxon>Portunoidea</taxon>
        <taxon>Portunidae</taxon>
        <taxon>Portuninae</taxon>
        <taxon>Portunus</taxon>
    </lineage>
</organism>
<keyword evidence="3" id="KW-1185">Reference proteome</keyword>
<feature type="region of interest" description="Disordered" evidence="1">
    <location>
        <begin position="1"/>
        <end position="36"/>
    </location>
</feature>
<evidence type="ECO:0000256" key="1">
    <source>
        <dbReference type="SAM" id="MobiDB-lite"/>
    </source>
</evidence>
<name>A0A5B7I998_PORTR</name>
<dbReference type="EMBL" id="VSRR010053753">
    <property type="protein sequence ID" value="MPC80342.1"/>
    <property type="molecule type" value="Genomic_DNA"/>
</dbReference>
<dbReference type="AlphaFoldDB" id="A0A5B7I998"/>
<evidence type="ECO:0000313" key="3">
    <source>
        <dbReference type="Proteomes" id="UP000324222"/>
    </source>
</evidence>
<dbReference type="Proteomes" id="UP000324222">
    <property type="component" value="Unassembled WGS sequence"/>
</dbReference>
<feature type="compositionally biased region" description="Acidic residues" evidence="1">
    <location>
        <begin position="16"/>
        <end position="28"/>
    </location>
</feature>
<evidence type="ECO:0000313" key="2">
    <source>
        <dbReference type="EMBL" id="MPC80342.1"/>
    </source>
</evidence>
<gene>
    <name evidence="2" type="ORF">E2C01_074920</name>
</gene>
<sequence>MEEEEEEEEKEKKGEYEEEKEVEDEEQEGKDGEFGRIWRTLQPPVRLGMLRLLSENLYAI</sequence>
<proteinExistence type="predicted"/>
<comment type="caution">
    <text evidence="2">The sequence shown here is derived from an EMBL/GenBank/DDBJ whole genome shotgun (WGS) entry which is preliminary data.</text>
</comment>
<accession>A0A5B7I998</accession>